<feature type="coiled-coil region" evidence="1">
    <location>
        <begin position="431"/>
        <end position="458"/>
    </location>
</feature>
<dbReference type="InterPro" id="IPR038729">
    <property type="entry name" value="Rad50/SbcC_AAA"/>
</dbReference>
<dbReference type="GO" id="GO:0006302">
    <property type="term" value="P:double-strand break repair"/>
    <property type="evidence" value="ECO:0007669"/>
    <property type="project" value="InterPro"/>
</dbReference>
<dbReference type="KEGG" id="vg:16797170"/>
<name>R9ZYW1_9CAUD</name>
<dbReference type="Gene3D" id="3.40.50.300">
    <property type="entry name" value="P-loop containing nucleotide triphosphate hydrolases"/>
    <property type="match status" value="1"/>
</dbReference>
<dbReference type="Proteomes" id="UP000014728">
    <property type="component" value="Segment"/>
</dbReference>
<reference evidence="4" key="2">
    <citation type="submission" date="2013-03" db="EMBL/GenBank/DDBJ databases">
        <title>The Cellulophaga phages: a novel, diverse, and globally ubiquitous model system.</title>
        <authorList>
            <person name="Holmfeldt K."/>
            <person name="Solonenko N."/>
            <person name="Shah M."/>
            <person name="Corrier K."/>
            <person name="Riemann L."/>
            <person name="VerBerkmoes N.C."/>
            <person name="Sullivan M.B."/>
        </authorList>
    </citation>
    <scope>NUCLEOTIDE SEQUENCE [LARGE SCALE GENOMIC DNA]</scope>
</reference>
<dbReference type="PANTHER" id="PTHR32114:SF2">
    <property type="entry name" value="ABC TRANSPORTER ABCH.3"/>
    <property type="match status" value="1"/>
</dbReference>
<keyword evidence="4" id="KW-1185">Reference proteome</keyword>
<feature type="coiled-coil region" evidence="1">
    <location>
        <begin position="522"/>
        <end position="556"/>
    </location>
</feature>
<dbReference type="InterPro" id="IPR027417">
    <property type="entry name" value="P-loop_NTPase"/>
</dbReference>
<dbReference type="SUPFAM" id="SSF52540">
    <property type="entry name" value="P-loop containing nucleoside triphosphate hydrolases"/>
    <property type="match status" value="1"/>
</dbReference>
<evidence type="ECO:0000259" key="2">
    <source>
        <dbReference type="Pfam" id="PF13476"/>
    </source>
</evidence>
<dbReference type="GO" id="GO:0016887">
    <property type="term" value="F:ATP hydrolysis activity"/>
    <property type="evidence" value="ECO:0007669"/>
    <property type="project" value="InterPro"/>
</dbReference>
<dbReference type="PANTHER" id="PTHR32114">
    <property type="entry name" value="ABC TRANSPORTER ABCH.3"/>
    <property type="match status" value="1"/>
</dbReference>
<evidence type="ECO:0000313" key="3">
    <source>
        <dbReference type="EMBL" id="AGO48534.1"/>
    </source>
</evidence>
<proteinExistence type="predicted"/>
<sequence length="670" mass="75692">MKHIELKRLELRYFKGAKEVNIDFNHITSIFGDNGTGKSTIGDAFSWLFFGKNMIGESDSKSTIKTLDENNVAIPKLDHSVKAILDVDGEEITLTRILSEKWTKKKGALETVFEGNITKYFYNNVPKSKKEYEEKISNILDELIFKMISDPLAFNALHWEKQRELLISIAGNVSNLEIAAGNKEFEALLSKLVGKDLDEYKKELAATRLLHKKSIESIPTRIDEQIKSKPEGIDFKEAEGKKVELEAKIAEIDSKIEDKNKTVEIANAKRNEVSNEVFALKTKNQNIEFEVKKKVNSLAGQLEDPISLLNAKISAKENTLEKYAKGVSDYIYEKQKDLNSIIEIENTLSKLRKDFDIENAKSLKFDEENINCPSCKRPLDSIDAESKKEKMLLDFKEEKNHTLLSINTNGQANKLRKETLESRVSETSKRILDGEKLISETKKELESLKEELKKESGKESVDPVNPEADAAKILSTHKEYQANIETITTLESTLEEAKTVDISDLKVQKTAIQNDLQVVNDLLSKKNQIAEIEKRVEELSKEESKLAQLIADIEKQEFVAQSFTIAKVSQIEDKVNALFEVTKFKLFETQVNGSEVPTCKATYLGVDFNILNSAGKIHCGTEIINALCKFYKVQGPIFLDNAESVTETPKTDSQLIRLVVSKPDKTLRIV</sequence>
<feature type="coiled-coil region" evidence="1">
    <location>
        <begin position="235"/>
        <end position="276"/>
    </location>
</feature>
<feature type="domain" description="Rad50/SbcC-type AAA" evidence="2">
    <location>
        <begin position="8"/>
        <end position="257"/>
    </location>
</feature>
<accession>R9ZYW1</accession>
<dbReference type="GeneID" id="16797170"/>
<protein>
    <submittedName>
        <fullName evidence="3">ATPase containing protein</fullName>
    </submittedName>
</protein>
<dbReference type="OrthoDB" id="985at10239"/>
<dbReference type="Pfam" id="PF13476">
    <property type="entry name" value="AAA_23"/>
    <property type="match status" value="1"/>
</dbReference>
<evidence type="ECO:0000256" key="1">
    <source>
        <dbReference type="SAM" id="Coils"/>
    </source>
</evidence>
<evidence type="ECO:0000313" key="4">
    <source>
        <dbReference type="Proteomes" id="UP000014728"/>
    </source>
</evidence>
<reference evidence="3 4" key="1">
    <citation type="journal article" date="2013" name="Proc. Natl. Acad. Sci. U.S.A.">
        <title>Twelve previously unknown phage genera are ubiquitous in global oceans.</title>
        <authorList>
            <person name="Holmfeldt K."/>
            <person name="Solonenko N."/>
            <person name="Shah M."/>
            <person name="Corrier K."/>
            <person name="Riemann L."/>
            <person name="Verberkmoes N.C."/>
            <person name="Sullivan M.B."/>
        </authorList>
    </citation>
    <scope>NUCLEOTIDE SEQUENCE [LARGE SCALE GENOMIC DNA]</scope>
    <source>
        <strain evidence="3">Phi18:3</strain>
    </source>
</reference>
<organism evidence="3 4">
    <name type="scientific">Cellulophaga phage phi18:3</name>
    <dbReference type="NCBI Taxonomy" id="1327983"/>
    <lineage>
        <taxon>Viruses</taxon>
        <taxon>Duplodnaviria</taxon>
        <taxon>Heunggongvirae</taxon>
        <taxon>Uroviricota</taxon>
        <taxon>Caudoviricetes</taxon>
        <taxon>Pachyviridae</taxon>
        <taxon>Baltivirus</taxon>
        <taxon>Baltivirus phi18tres</taxon>
    </lineage>
</organism>
<keyword evidence="1" id="KW-0175">Coiled coil</keyword>
<dbReference type="EMBL" id="KC821620">
    <property type="protein sequence ID" value="AGO48534.1"/>
    <property type="molecule type" value="Genomic_DNA"/>
</dbReference>
<gene>
    <name evidence="3" type="ORF">Phi18:3_gp022</name>
</gene>
<dbReference type="RefSeq" id="YP_008241215.1">
    <property type="nucleotide sequence ID" value="NC_021794.1"/>
</dbReference>